<evidence type="ECO:0000313" key="5">
    <source>
        <dbReference type="EMBL" id="EQD41663.1"/>
    </source>
</evidence>
<dbReference type="Pfam" id="PF03958">
    <property type="entry name" value="Secretin_N"/>
    <property type="match status" value="2"/>
</dbReference>
<reference evidence="5" key="1">
    <citation type="submission" date="2013-08" db="EMBL/GenBank/DDBJ databases">
        <authorList>
            <person name="Mendez C."/>
            <person name="Richter M."/>
            <person name="Ferrer M."/>
            <person name="Sanchez J."/>
        </authorList>
    </citation>
    <scope>NUCLEOTIDE SEQUENCE</scope>
</reference>
<gene>
    <name evidence="5" type="ORF">B2A_10555</name>
</gene>
<comment type="subcellular location">
    <subcellularLocation>
        <location evidence="1">Membrane</location>
    </subcellularLocation>
</comment>
<dbReference type="GO" id="GO:0015627">
    <property type="term" value="C:type II protein secretion system complex"/>
    <property type="evidence" value="ECO:0007669"/>
    <property type="project" value="TreeGrafter"/>
</dbReference>
<evidence type="ECO:0000256" key="1">
    <source>
        <dbReference type="ARBA" id="ARBA00004370"/>
    </source>
</evidence>
<reference evidence="5" key="2">
    <citation type="journal article" date="2014" name="ISME J.">
        <title>Microbial stratification in low pH oxic and suboxic macroscopic growths along an acid mine drainage.</title>
        <authorList>
            <person name="Mendez-Garcia C."/>
            <person name="Mesa V."/>
            <person name="Sprenger R.R."/>
            <person name="Richter M."/>
            <person name="Diez M.S."/>
            <person name="Solano J."/>
            <person name="Bargiela R."/>
            <person name="Golyshina O.V."/>
            <person name="Manteca A."/>
            <person name="Ramos J.L."/>
            <person name="Gallego J.R."/>
            <person name="Llorente I."/>
            <person name="Martins Dos Santos V.A."/>
            <person name="Jensen O.N."/>
            <person name="Pelaez A.I."/>
            <person name="Sanchez J."/>
            <person name="Ferrer M."/>
        </authorList>
    </citation>
    <scope>NUCLEOTIDE SEQUENCE</scope>
</reference>
<dbReference type="GO" id="GO:0009306">
    <property type="term" value="P:protein secretion"/>
    <property type="evidence" value="ECO:0007669"/>
    <property type="project" value="TreeGrafter"/>
</dbReference>
<feature type="non-terminal residue" evidence="5">
    <location>
        <position position="1"/>
    </location>
</feature>
<evidence type="ECO:0000256" key="3">
    <source>
        <dbReference type="ARBA" id="ARBA00023136"/>
    </source>
</evidence>
<sequence length="204" mass="21496">SAPIWIAADERNNSILVRGSPQERLEIKTLIDRLDTPVRHGGNTQVIHLHYARAASLAKILESYVKAAQAERPVAKGQSPHNFRAVVAADKGTNSLIVTAPPRLMRSIRSIIHKLDIRRAQVLVQAIIAELSSNTAAQLGVTWVTDALQTAGTAALTNFSGTGTGVVQLGEAYLAGQTGLSSTGTSTGVTGASSSLSSVRMVFC</sequence>
<name>T0Z9G2_9ZZZZ</name>
<evidence type="ECO:0000259" key="4">
    <source>
        <dbReference type="Pfam" id="PF03958"/>
    </source>
</evidence>
<dbReference type="InterPro" id="IPR005644">
    <property type="entry name" value="NolW-like"/>
</dbReference>
<dbReference type="Gene3D" id="3.30.1370.120">
    <property type="match status" value="2"/>
</dbReference>
<dbReference type="PANTHER" id="PTHR30332:SF24">
    <property type="entry name" value="SECRETIN GSPD-RELATED"/>
    <property type="match status" value="1"/>
</dbReference>
<dbReference type="PANTHER" id="PTHR30332">
    <property type="entry name" value="PROBABLE GENERAL SECRETION PATHWAY PROTEIN D"/>
    <property type="match status" value="1"/>
</dbReference>
<keyword evidence="3" id="KW-0472">Membrane</keyword>
<proteinExistence type="predicted"/>
<dbReference type="EMBL" id="AUZZ01007599">
    <property type="protein sequence ID" value="EQD41663.1"/>
    <property type="molecule type" value="Genomic_DNA"/>
</dbReference>
<comment type="caution">
    <text evidence="5">The sequence shown here is derived from an EMBL/GenBank/DDBJ whole genome shotgun (WGS) entry which is preliminary data.</text>
</comment>
<accession>T0Z9G2</accession>
<feature type="domain" description="NolW-like" evidence="4">
    <location>
        <begin position="6"/>
        <end position="39"/>
    </location>
</feature>
<keyword evidence="2" id="KW-0732">Signal</keyword>
<dbReference type="AlphaFoldDB" id="T0Z9G2"/>
<dbReference type="GO" id="GO:0016020">
    <property type="term" value="C:membrane"/>
    <property type="evidence" value="ECO:0007669"/>
    <property type="project" value="UniProtKB-SubCell"/>
</dbReference>
<dbReference type="InterPro" id="IPR038591">
    <property type="entry name" value="NolW-like_sf"/>
</dbReference>
<organism evidence="5">
    <name type="scientific">mine drainage metagenome</name>
    <dbReference type="NCBI Taxonomy" id="410659"/>
    <lineage>
        <taxon>unclassified sequences</taxon>
        <taxon>metagenomes</taxon>
        <taxon>ecological metagenomes</taxon>
    </lineage>
</organism>
<dbReference type="InterPro" id="IPR050810">
    <property type="entry name" value="Bact_Secretion_Sys_Channel"/>
</dbReference>
<protein>
    <submittedName>
        <fullName evidence="5">General secretion pathway protein D</fullName>
    </submittedName>
</protein>
<feature type="non-terminal residue" evidence="5">
    <location>
        <position position="204"/>
    </location>
</feature>
<evidence type="ECO:0000256" key="2">
    <source>
        <dbReference type="ARBA" id="ARBA00022729"/>
    </source>
</evidence>
<feature type="domain" description="NolW-like" evidence="4">
    <location>
        <begin position="44"/>
        <end position="121"/>
    </location>
</feature>